<evidence type="ECO:0000313" key="3">
    <source>
        <dbReference type="EMBL" id="CCE74364.1"/>
    </source>
</evidence>
<dbReference type="CDD" id="cd00090">
    <property type="entry name" value="HTH_ARSR"/>
    <property type="match status" value="1"/>
</dbReference>
<gene>
    <name evidence="3" type="ORF">CMN_00395</name>
</gene>
<sequence>MTDEDRSPVGDAAGDSPGVADGTADGIAAGIAAVEEQMTALAARIRATTREAASRIHPELPPIGYKMLRVIRRCGAAHASAVADQLGVDRSVVSRQLRQLQDLGLVEVGADAQDGRVRVLALTPAGRAGIEADDAAGGSRLIRGLGGWTRADLDAFAGYLARLNAGGDALPADADADAVRGCGVAEDGDRAAAERAPADRTPAHAS</sequence>
<dbReference type="InterPro" id="IPR001845">
    <property type="entry name" value="HTH_ArsR_DNA-bd_dom"/>
</dbReference>
<name>A0AAI9EJB9_9MICO</name>
<dbReference type="SMART" id="SM00418">
    <property type="entry name" value="HTH_ARSR"/>
    <property type="match status" value="1"/>
</dbReference>
<evidence type="ECO:0000259" key="2">
    <source>
        <dbReference type="PROSITE" id="PS50995"/>
    </source>
</evidence>
<dbReference type="GO" id="GO:0003700">
    <property type="term" value="F:DNA-binding transcription factor activity"/>
    <property type="evidence" value="ECO:0007669"/>
    <property type="project" value="InterPro"/>
</dbReference>
<dbReference type="AlphaFoldDB" id="A0AAI9EJB9"/>
<dbReference type="PROSITE" id="PS50995">
    <property type="entry name" value="HTH_MARR_2"/>
    <property type="match status" value="1"/>
</dbReference>
<dbReference type="SMART" id="SM00347">
    <property type="entry name" value="HTH_MARR"/>
    <property type="match status" value="1"/>
</dbReference>
<evidence type="ECO:0000313" key="4">
    <source>
        <dbReference type="Proteomes" id="UP000012170"/>
    </source>
</evidence>
<dbReference type="InterPro" id="IPR039422">
    <property type="entry name" value="MarR/SlyA-like"/>
</dbReference>
<reference evidence="3 4" key="1">
    <citation type="submission" date="2011-11" db="EMBL/GenBank/DDBJ databases">
        <authorList>
            <person name="Gartemann K."/>
        </authorList>
    </citation>
    <scope>NUCLEOTIDE SEQUENCE [LARGE SCALE GENOMIC DNA]</scope>
    <source>
        <strain evidence="4">NCPPB 2581</strain>
    </source>
</reference>
<dbReference type="PANTHER" id="PTHR33164:SF57">
    <property type="entry name" value="MARR-FAMILY TRANSCRIPTIONAL REGULATOR"/>
    <property type="match status" value="1"/>
</dbReference>
<dbReference type="SUPFAM" id="SSF46785">
    <property type="entry name" value="Winged helix' DNA-binding domain"/>
    <property type="match status" value="1"/>
</dbReference>
<organism evidence="3 4">
    <name type="scientific">Clavibacter nebraskensis NCPPB 2581</name>
    <dbReference type="NCBI Taxonomy" id="1097677"/>
    <lineage>
        <taxon>Bacteria</taxon>
        <taxon>Bacillati</taxon>
        <taxon>Actinomycetota</taxon>
        <taxon>Actinomycetes</taxon>
        <taxon>Micrococcales</taxon>
        <taxon>Microbacteriaceae</taxon>
        <taxon>Clavibacter</taxon>
    </lineage>
</organism>
<dbReference type="Gene3D" id="1.10.10.10">
    <property type="entry name" value="Winged helix-like DNA-binding domain superfamily/Winged helix DNA-binding domain"/>
    <property type="match status" value="1"/>
</dbReference>
<feature type="domain" description="HTH marR-type" evidence="2">
    <location>
        <begin position="31"/>
        <end position="165"/>
    </location>
</feature>
<reference evidence="4" key="2">
    <citation type="submission" date="2013-04" db="EMBL/GenBank/DDBJ databases">
        <title>The genome sequence of the maize-pathogen Clavibacter michiganensis subsp. nebraskensis.</title>
        <authorList>
            <person name="Gartemann K.H."/>
            <person name="Blom J."/>
            <person name="Dreiseikelmann B."/>
            <person name="Fluegel M."/>
            <person name="Jaenicke S."/>
            <person name="Linke B."/>
            <person name="Sczcepanowski R."/>
            <person name="Wittmann J."/>
            <person name="Goesmann A."/>
            <person name="Puehler A."/>
            <person name="Eichenlaub R."/>
            <person name="Rueckert C."/>
        </authorList>
    </citation>
    <scope>NUCLEOTIDE SEQUENCE [LARGE SCALE GENOMIC DNA]</scope>
    <source>
        <strain evidence="4">NCPPB 2581</strain>
    </source>
</reference>
<evidence type="ECO:0000256" key="1">
    <source>
        <dbReference type="SAM" id="MobiDB-lite"/>
    </source>
</evidence>
<proteinExistence type="predicted"/>
<dbReference type="EMBL" id="HE614873">
    <property type="protein sequence ID" value="CCE74364.1"/>
    <property type="molecule type" value="Genomic_DNA"/>
</dbReference>
<dbReference type="RefSeq" id="WP_015489177.1">
    <property type="nucleotide sequence ID" value="NC_020891.1"/>
</dbReference>
<dbReference type="GO" id="GO:0006950">
    <property type="term" value="P:response to stress"/>
    <property type="evidence" value="ECO:0007669"/>
    <property type="project" value="TreeGrafter"/>
</dbReference>
<dbReference type="InterPro" id="IPR011991">
    <property type="entry name" value="ArsR-like_HTH"/>
</dbReference>
<dbReference type="InterPro" id="IPR036390">
    <property type="entry name" value="WH_DNA-bd_sf"/>
</dbReference>
<protein>
    <submittedName>
        <fullName evidence="3">Transcriptional regulator, MarR family</fullName>
    </submittedName>
</protein>
<dbReference type="Proteomes" id="UP000012170">
    <property type="component" value="Chromosome"/>
</dbReference>
<dbReference type="PANTHER" id="PTHR33164">
    <property type="entry name" value="TRANSCRIPTIONAL REGULATOR, MARR FAMILY"/>
    <property type="match status" value="1"/>
</dbReference>
<dbReference type="InterPro" id="IPR036388">
    <property type="entry name" value="WH-like_DNA-bd_sf"/>
</dbReference>
<dbReference type="KEGG" id="cmc:CMN_00395"/>
<feature type="region of interest" description="Disordered" evidence="1">
    <location>
        <begin position="1"/>
        <end position="21"/>
    </location>
</feature>
<feature type="region of interest" description="Disordered" evidence="1">
    <location>
        <begin position="186"/>
        <end position="206"/>
    </location>
</feature>
<accession>A0AAI9EJB9</accession>
<dbReference type="Pfam" id="PF12802">
    <property type="entry name" value="MarR_2"/>
    <property type="match status" value="1"/>
</dbReference>
<dbReference type="InterPro" id="IPR000835">
    <property type="entry name" value="HTH_MarR-typ"/>
</dbReference>
<dbReference type="GeneID" id="92984689"/>
<feature type="compositionally biased region" description="Basic and acidic residues" evidence="1">
    <location>
        <begin position="187"/>
        <end position="206"/>
    </location>
</feature>